<sequence length="168" mass="19745">MTVMIRTTMIQLLWTVRMSQPSNQPMRGMQYPSLQMEQPVKGKQAAEDQCGSDEQLSEDNDLWGPDSDADNLKLRFKTFRAKNMKNPSFHIRHVFDNVKVLRKAIRKYSCQSRRDLKFKVNESGRVCVKCKGNCPWYIWASKDNRTEQFQVKRYTSKHTCSKNFTIII</sequence>
<proteinExistence type="predicted"/>
<evidence type="ECO:0000313" key="3">
    <source>
        <dbReference type="EMBL" id="KAK1631636.1"/>
    </source>
</evidence>
<dbReference type="Proteomes" id="UP001231189">
    <property type="component" value="Unassembled WGS sequence"/>
</dbReference>
<keyword evidence="4" id="KW-1185">Reference proteome</keyword>
<organism evidence="3 4">
    <name type="scientific">Lolium multiflorum</name>
    <name type="common">Italian ryegrass</name>
    <name type="synonym">Lolium perenne subsp. multiflorum</name>
    <dbReference type="NCBI Taxonomy" id="4521"/>
    <lineage>
        <taxon>Eukaryota</taxon>
        <taxon>Viridiplantae</taxon>
        <taxon>Streptophyta</taxon>
        <taxon>Embryophyta</taxon>
        <taxon>Tracheophyta</taxon>
        <taxon>Spermatophyta</taxon>
        <taxon>Magnoliopsida</taxon>
        <taxon>Liliopsida</taxon>
        <taxon>Poales</taxon>
        <taxon>Poaceae</taxon>
        <taxon>BOP clade</taxon>
        <taxon>Pooideae</taxon>
        <taxon>Poodae</taxon>
        <taxon>Poeae</taxon>
        <taxon>Poeae Chloroplast Group 2 (Poeae type)</taxon>
        <taxon>Loliodinae</taxon>
        <taxon>Loliinae</taxon>
        <taxon>Lolium</taxon>
    </lineage>
</organism>
<dbReference type="AlphaFoldDB" id="A0AAD8W3Y6"/>
<feature type="domain" description="Transposase MuDR plant" evidence="2">
    <location>
        <begin position="94"/>
        <end position="151"/>
    </location>
</feature>
<dbReference type="InterPro" id="IPR004332">
    <property type="entry name" value="Transposase_MuDR"/>
</dbReference>
<evidence type="ECO:0000259" key="2">
    <source>
        <dbReference type="Pfam" id="PF03108"/>
    </source>
</evidence>
<dbReference type="Pfam" id="PF03108">
    <property type="entry name" value="DBD_Tnp_Mut"/>
    <property type="match status" value="1"/>
</dbReference>
<accession>A0AAD8W3Y6</accession>
<protein>
    <recommendedName>
        <fullName evidence="2">Transposase MuDR plant domain-containing protein</fullName>
    </recommendedName>
</protein>
<comment type="caution">
    <text evidence="3">The sequence shown here is derived from an EMBL/GenBank/DDBJ whole genome shotgun (WGS) entry which is preliminary data.</text>
</comment>
<gene>
    <name evidence="3" type="ORF">QYE76_005951</name>
</gene>
<reference evidence="3" key="1">
    <citation type="submission" date="2023-07" db="EMBL/GenBank/DDBJ databases">
        <title>A chromosome-level genome assembly of Lolium multiflorum.</title>
        <authorList>
            <person name="Chen Y."/>
            <person name="Copetti D."/>
            <person name="Kolliker R."/>
            <person name="Studer B."/>
        </authorList>
    </citation>
    <scope>NUCLEOTIDE SEQUENCE</scope>
    <source>
        <strain evidence="3">02402/16</strain>
        <tissue evidence="3">Leaf</tissue>
    </source>
</reference>
<feature type="region of interest" description="Disordered" evidence="1">
    <location>
        <begin position="36"/>
        <end position="65"/>
    </location>
</feature>
<evidence type="ECO:0000256" key="1">
    <source>
        <dbReference type="SAM" id="MobiDB-lite"/>
    </source>
</evidence>
<dbReference type="EMBL" id="JAUUTY010000005">
    <property type="protein sequence ID" value="KAK1631636.1"/>
    <property type="molecule type" value="Genomic_DNA"/>
</dbReference>
<evidence type="ECO:0000313" key="4">
    <source>
        <dbReference type="Proteomes" id="UP001231189"/>
    </source>
</evidence>
<name>A0AAD8W3Y6_LOLMU</name>